<dbReference type="GO" id="GO:0051560">
    <property type="term" value="P:mitochondrial calcium ion homeostasis"/>
    <property type="evidence" value="ECO:0007669"/>
    <property type="project" value="UniProtKB-UniRule"/>
</dbReference>
<dbReference type="Pfam" id="PF10161">
    <property type="entry name" value="DDDD"/>
    <property type="match status" value="1"/>
</dbReference>
<keyword evidence="8 14" id="KW-0106">Calcium</keyword>
<keyword evidence="12 14" id="KW-0496">Mitochondrion</keyword>
<dbReference type="PANTHER" id="PTHR33904">
    <property type="entry name" value="ESSENTIAL MCU REGULATOR, MITOCHONDRIAL"/>
    <property type="match status" value="1"/>
</dbReference>
<comment type="function">
    <text evidence="14">Essential regulatory subunit of the mitochondrial calcium uniporter complex (uniplex), a complex that mediates calcium uptake into mitochondria.</text>
</comment>
<evidence type="ECO:0000256" key="3">
    <source>
        <dbReference type="ARBA" id="ARBA00022180"/>
    </source>
</evidence>
<organism evidence="15 16">
    <name type="scientific">Orchesella cincta</name>
    <name type="common">Springtail</name>
    <name type="synonym">Podura cincta</name>
    <dbReference type="NCBI Taxonomy" id="48709"/>
    <lineage>
        <taxon>Eukaryota</taxon>
        <taxon>Metazoa</taxon>
        <taxon>Ecdysozoa</taxon>
        <taxon>Arthropoda</taxon>
        <taxon>Hexapoda</taxon>
        <taxon>Collembola</taxon>
        <taxon>Entomobryomorpha</taxon>
        <taxon>Entomobryoidea</taxon>
        <taxon>Orchesellidae</taxon>
        <taxon>Orchesellinae</taxon>
        <taxon>Orchesella</taxon>
    </lineage>
</organism>
<keyword evidence="5 14" id="KW-0109">Calcium transport</keyword>
<evidence type="ECO:0000256" key="12">
    <source>
        <dbReference type="ARBA" id="ARBA00023128"/>
    </source>
</evidence>
<evidence type="ECO:0000256" key="13">
    <source>
        <dbReference type="ARBA" id="ARBA00023136"/>
    </source>
</evidence>
<dbReference type="GO" id="GO:1990246">
    <property type="term" value="C:uniplex complex"/>
    <property type="evidence" value="ECO:0007669"/>
    <property type="project" value="UniProtKB-UniRule"/>
</dbReference>
<keyword evidence="4 14" id="KW-0813">Transport</keyword>
<sequence length="92" mass="9945">MSSVSRLFRSLATPMGRLSRSNGVHFHQPIRTAVTSDTGAFLPDPERAKMGISGITVTVSIGLMLGAMISKNMASFLEENELFVPSDDDDDD</sequence>
<dbReference type="AlphaFoldDB" id="A0A1D2MJW3"/>
<protein>
    <recommendedName>
        <fullName evidence="3 14">Essential MCU regulator, mitochondrial</fullName>
    </recommendedName>
    <alternativeName>
        <fullName evidence="14">Single-pass membrane protein with aspartate-rich tail 1, mitochondrial</fullName>
    </alternativeName>
</protein>
<dbReference type="Proteomes" id="UP000094527">
    <property type="component" value="Unassembled WGS sequence"/>
</dbReference>
<keyword evidence="13" id="KW-0472">Membrane</keyword>
<evidence type="ECO:0000313" key="15">
    <source>
        <dbReference type="EMBL" id="ODM93221.1"/>
    </source>
</evidence>
<name>A0A1D2MJW3_ORCCI</name>
<evidence type="ECO:0000256" key="11">
    <source>
        <dbReference type="ARBA" id="ARBA00023065"/>
    </source>
</evidence>
<dbReference type="STRING" id="48709.A0A1D2MJW3"/>
<comment type="subunit">
    <text evidence="14">Component of the uniplex complex. Interacts (via the transmembrane region) with MCU (via the first transmembrane region); the interaction is direct.</text>
</comment>
<evidence type="ECO:0000256" key="6">
    <source>
        <dbReference type="ARBA" id="ARBA00022692"/>
    </source>
</evidence>
<evidence type="ECO:0000256" key="9">
    <source>
        <dbReference type="ARBA" id="ARBA00022946"/>
    </source>
</evidence>
<gene>
    <name evidence="15" type="ORF">Ocin01_13461</name>
</gene>
<dbReference type="GO" id="GO:0036444">
    <property type="term" value="P:calcium import into the mitochondrion"/>
    <property type="evidence" value="ECO:0007669"/>
    <property type="project" value="UniProtKB-UniRule"/>
</dbReference>
<comment type="caution">
    <text evidence="15">The sequence shown here is derived from an EMBL/GenBank/DDBJ whole genome shotgun (WGS) entry which is preliminary data.</text>
</comment>
<dbReference type="EMBL" id="LJIJ01001044">
    <property type="protein sequence ID" value="ODM93221.1"/>
    <property type="molecule type" value="Genomic_DNA"/>
</dbReference>
<keyword evidence="16" id="KW-1185">Reference proteome</keyword>
<dbReference type="OMA" id="NISKHEH"/>
<keyword evidence="10" id="KW-1133">Transmembrane helix</keyword>
<evidence type="ECO:0000256" key="2">
    <source>
        <dbReference type="ARBA" id="ARBA00008958"/>
    </source>
</evidence>
<dbReference type="InterPro" id="IPR018782">
    <property type="entry name" value="MCU_reg"/>
</dbReference>
<evidence type="ECO:0000256" key="4">
    <source>
        <dbReference type="ARBA" id="ARBA00022448"/>
    </source>
</evidence>
<evidence type="ECO:0000256" key="10">
    <source>
        <dbReference type="ARBA" id="ARBA00022989"/>
    </source>
</evidence>
<proteinExistence type="inferred from homology"/>
<comment type="subcellular location">
    <subcellularLocation>
        <location evidence="1 14">Mitochondrion inner membrane</location>
        <topology evidence="1 14">Single-pass membrane protein</topology>
    </subcellularLocation>
</comment>
<evidence type="ECO:0000256" key="8">
    <source>
        <dbReference type="ARBA" id="ARBA00022837"/>
    </source>
</evidence>
<evidence type="ECO:0000256" key="1">
    <source>
        <dbReference type="ARBA" id="ARBA00004434"/>
    </source>
</evidence>
<keyword evidence="11 14" id="KW-0406">Ion transport</keyword>
<dbReference type="PANTHER" id="PTHR33904:SF1">
    <property type="entry name" value="ESSENTIAL MCU REGULATOR, MITOCHONDRIAL"/>
    <property type="match status" value="1"/>
</dbReference>
<comment type="similarity">
    <text evidence="2 14">Belongs to the SMDT1/EMRE family.</text>
</comment>
<keyword evidence="7 14" id="KW-0999">Mitochondrion inner membrane</keyword>
<evidence type="ECO:0000256" key="14">
    <source>
        <dbReference type="RuleBase" id="RU369077"/>
    </source>
</evidence>
<reference evidence="15 16" key="1">
    <citation type="journal article" date="2016" name="Genome Biol. Evol.">
        <title>Gene Family Evolution Reflects Adaptation to Soil Environmental Stressors in the Genome of the Collembolan Orchesella cincta.</title>
        <authorList>
            <person name="Faddeeva-Vakhrusheva A."/>
            <person name="Derks M.F."/>
            <person name="Anvar S.Y."/>
            <person name="Agamennone V."/>
            <person name="Suring W."/>
            <person name="Smit S."/>
            <person name="van Straalen N.M."/>
            <person name="Roelofs D."/>
        </authorList>
    </citation>
    <scope>NUCLEOTIDE SEQUENCE [LARGE SCALE GENOMIC DNA]</scope>
    <source>
        <tissue evidence="15">Mixed pool</tissue>
    </source>
</reference>
<keyword evidence="9 14" id="KW-0809">Transit peptide</keyword>
<accession>A0A1D2MJW3</accession>
<evidence type="ECO:0000313" key="16">
    <source>
        <dbReference type="Proteomes" id="UP000094527"/>
    </source>
</evidence>
<evidence type="ECO:0000256" key="5">
    <source>
        <dbReference type="ARBA" id="ARBA00022568"/>
    </source>
</evidence>
<keyword evidence="6" id="KW-0812">Transmembrane</keyword>
<evidence type="ECO:0000256" key="7">
    <source>
        <dbReference type="ARBA" id="ARBA00022792"/>
    </source>
</evidence>
<dbReference type="OrthoDB" id="10039145at2759"/>